<evidence type="ECO:0000313" key="3">
    <source>
        <dbReference type="Proteomes" id="UP000272690"/>
    </source>
</evidence>
<keyword evidence="1" id="KW-0143">Chaperone</keyword>
<dbReference type="Gene3D" id="1.20.120.1820">
    <property type="match status" value="1"/>
</dbReference>
<evidence type="ECO:0000256" key="1">
    <source>
        <dbReference type="ARBA" id="ARBA00023186"/>
    </source>
</evidence>
<dbReference type="PANTHER" id="PTHR34227:SF11">
    <property type="entry name" value="CHAPERONE PROTEIN TORD"/>
    <property type="match status" value="1"/>
</dbReference>
<dbReference type="NCBIfam" id="NF003442">
    <property type="entry name" value="PRK04976.1"/>
    <property type="match status" value="1"/>
</dbReference>
<sequence length="193" mass="22327">MLKISIQERQFVYSWICSLLSKELTPEQLAHYQRGDFDSLFAFLNELGFAEQTEQLIATLYPMEFQQLELAADFAHTFLLEGNISAIPYMSAYLQGEELDVALNLVDQWMTHYQLGVNREQNEPSDHVSVLLAILIRLIGEQPFHVQQDFAQKVLLNWLPEFVRKANDASCKTKFYAMLCNLFLAFMTEDFAV</sequence>
<dbReference type="GO" id="GO:0051259">
    <property type="term" value="P:protein complex oligomerization"/>
    <property type="evidence" value="ECO:0007669"/>
    <property type="project" value="InterPro"/>
</dbReference>
<evidence type="ECO:0000313" key="2">
    <source>
        <dbReference type="EMBL" id="VEF43793.1"/>
    </source>
</evidence>
<dbReference type="SUPFAM" id="SSF89155">
    <property type="entry name" value="TorD-like"/>
    <property type="match status" value="1"/>
</dbReference>
<proteinExistence type="predicted"/>
<dbReference type="PANTHER" id="PTHR34227">
    <property type="entry name" value="CHAPERONE PROTEIN YCDY"/>
    <property type="match status" value="1"/>
</dbReference>
<dbReference type="InterPro" id="IPR020945">
    <property type="entry name" value="DMSO/NO3_reduct_chaperone"/>
</dbReference>
<dbReference type="Pfam" id="PF02613">
    <property type="entry name" value="Nitrate_red_del"/>
    <property type="match status" value="1"/>
</dbReference>
<dbReference type="InterPro" id="IPR036411">
    <property type="entry name" value="TorD-like_sf"/>
</dbReference>
<dbReference type="Proteomes" id="UP000272690">
    <property type="component" value="Chromosome"/>
</dbReference>
<accession>A0A448FAJ6</accession>
<reference evidence="2 3" key="1">
    <citation type="submission" date="2018-12" db="EMBL/GenBank/DDBJ databases">
        <authorList>
            <consortium name="Pathogen Informatics"/>
        </authorList>
    </citation>
    <scope>NUCLEOTIDE SEQUENCE [LARGE SCALE GENOMIC DNA]</scope>
    <source>
        <strain evidence="2 3">NCTC5906</strain>
    </source>
</reference>
<dbReference type="InterPro" id="IPR050289">
    <property type="entry name" value="TorD/DmsD_chaperones"/>
</dbReference>
<gene>
    <name evidence="2" type="primary">torD</name>
    <name evidence="2" type="ORF">NCTC5906_01646</name>
</gene>
<organism evidence="2 3">
    <name type="scientific">Aggregatibacter aphrophilus ATCC 33389</name>
    <dbReference type="NCBI Taxonomy" id="985008"/>
    <lineage>
        <taxon>Bacteria</taxon>
        <taxon>Pseudomonadati</taxon>
        <taxon>Pseudomonadota</taxon>
        <taxon>Gammaproteobacteria</taxon>
        <taxon>Pasteurellales</taxon>
        <taxon>Pasteurellaceae</taxon>
        <taxon>Aggregatibacter</taxon>
    </lineage>
</organism>
<dbReference type="EMBL" id="LR134327">
    <property type="protein sequence ID" value="VEF43793.1"/>
    <property type="molecule type" value="Genomic_DNA"/>
</dbReference>
<protein>
    <submittedName>
        <fullName evidence="2">Chaperone protein TorD</fullName>
    </submittedName>
</protein>
<dbReference type="AlphaFoldDB" id="A0A448FAJ6"/>
<dbReference type="InterPro" id="IPR036386">
    <property type="entry name" value="HscB_C_sf"/>
</dbReference>
<dbReference type="Gene3D" id="1.20.1280.20">
    <property type="entry name" value="HscB, C-terminal domain"/>
    <property type="match status" value="1"/>
</dbReference>
<name>A0A448FAJ6_AGGAP</name>